<proteinExistence type="inferred from homology"/>
<reference evidence="8 9" key="1">
    <citation type="submission" date="2019-03" db="EMBL/GenBank/DDBJ databases">
        <title>Sequencing 23 genomes of Wallemia ichthyophaga.</title>
        <authorList>
            <person name="Gostincar C."/>
        </authorList>
    </citation>
    <scope>NUCLEOTIDE SEQUENCE [LARGE SCALE GENOMIC DNA]</scope>
    <source>
        <strain evidence="8 9">EXF-8621</strain>
    </source>
</reference>
<sequence>MDTAPTAPIAPALDAIFDPAPSPAIREDVSYQGTDEEWQCVIEMLKRDDRDIEDVYDSLKRTVDDEFLSTAAQTMELDSSIKHSVQDTETLANFLSTFQQSMLSTSSQISSLQTKSIEIDNQLHKQRAQAAEIDGLLKELIIPPQLINLIMNQELTDVDAWISGCKSIEGFLRSVEKHQHVKARVQLQSVLQALKTKAADKIRGKLFSLFVPFQASATSNIAFHQTAVLFKYAPLYAFLKRQEPRAAHEVERVYANAARGYYETCLVRYTREAFKIEPRFQELAIGNSANAWESNEEPYELDSVKQRLTYSTLDGPSVFLAYQADDQNFKLPPEAIFRSLLLVFIDNACSEFAFCARFFDDSLHSLYHDKSIKPGVFLSEKEVAIASELGSLKSTQHIWNQVFETAFNQIKGDLLKIPTATTLPSAIFSMIRINDEAHQVCLNRGCLPASNLCAGLRISLWPLLQKEMDARVLALQTLAEETQAPSASLLGTAGNFVSSSMGFSGKRVSPELAEKVSRRYATLYSSLKELSTSDDQMMMQSNIKRLRSLVQSVIEKAAGRSENGDWLASAYSALALQTRSFEDERSYWLEMASKHKK</sequence>
<dbReference type="GO" id="GO:0000938">
    <property type="term" value="C:GARP complex"/>
    <property type="evidence" value="ECO:0007669"/>
    <property type="project" value="TreeGrafter"/>
</dbReference>
<evidence type="ECO:0008006" key="10">
    <source>
        <dbReference type="Google" id="ProtNLM"/>
    </source>
</evidence>
<evidence type="ECO:0000256" key="1">
    <source>
        <dbReference type="ARBA" id="ARBA00004601"/>
    </source>
</evidence>
<dbReference type="GO" id="GO:0005829">
    <property type="term" value="C:cytosol"/>
    <property type="evidence" value="ECO:0007669"/>
    <property type="project" value="GOC"/>
</dbReference>
<dbReference type="EMBL" id="SPOF01000095">
    <property type="protein sequence ID" value="TIB07441.1"/>
    <property type="molecule type" value="Genomic_DNA"/>
</dbReference>
<dbReference type="InterPro" id="IPR048319">
    <property type="entry name" value="Vps52_CC"/>
</dbReference>
<dbReference type="GO" id="GO:0015031">
    <property type="term" value="P:protein transport"/>
    <property type="evidence" value="ECO:0007669"/>
    <property type="project" value="UniProtKB-KW"/>
</dbReference>
<comment type="subcellular location">
    <subcellularLocation>
        <location evidence="1">Golgi apparatus</location>
        <location evidence="1">trans-Golgi network</location>
    </subcellularLocation>
</comment>
<evidence type="ECO:0000259" key="7">
    <source>
        <dbReference type="Pfam" id="PF20655"/>
    </source>
</evidence>
<dbReference type="AlphaFoldDB" id="A0A4T0FFS1"/>
<dbReference type="OMA" id="PIRTSMT"/>
<comment type="similarity">
    <text evidence="2">Belongs to the VPS52 family.</text>
</comment>
<evidence type="ECO:0000256" key="5">
    <source>
        <dbReference type="ARBA" id="ARBA00023034"/>
    </source>
</evidence>
<dbReference type="Pfam" id="PF20655">
    <property type="entry name" value="Vps52_C"/>
    <property type="match status" value="1"/>
</dbReference>
<feature type="domain" description="Vps52 coiled-coil" evidence="6">
    <location>
        <begin position="89"/>
        <end position="239"/>
    </location>
</feature>
<name>A0A4T0FFS1_WALIC</name>
<accession>A0A4T0FFS1</accession>
<dbReference type="PANTHER" id="PTHR14190:SF7">
    <property type="entry name" value="VACUOLAR PROTEIN SORTING-ASSOCIATED PROTEIN 52 HOMOLOG"/>
    <property type="match status" value="1"/>
</dbReference>
<dbReference type="Pfam" id="PF04129">
    <property type="entry name" value="Vps52_CC"/>
    <property type="match status" value="1"/>
</dbReference>
<keyword evidence="4" id="KW-0653">Protein transport</keyword>
<feature type="domain" description="Vps52 C-terminal" evidence="7">
    <location>
        <begin position="394"/>
        <end position="559"/>
    </location>
</feature>
<dbReference type="GO" id="GO:0042147">
    <property type="term" value="P:retrograde transport, endosome to Golgi"/>
    <property type="evidence" value="ECO:0007669"/>
    <property type="project" value="TreeGrafter"/>
</dbReference>
<keyword evidence="3" id="KW-0813">Transport</keyword>
<dbReference type="GO" id="GO:0006896">
    <property type="term" value="P:Golgi to vacuole transport"/>
    <property type="evidence" value="ECO:0007669"/>
    <property type="project" value="TreeGrafter"/>
</dbReference>
<gene>
    <name evidence="8" type="ORF">E3P90_04075</name>
</gene>
<evidence type="ECO:0000256" key="3">
    <source>
        <dbReference type="ARBA" id="ARBA00022448"/>
    </source>
</evidence>
<comment type="caution">
    <text evidence="8">The sequence shown here is derived from an EMBL/GenBank/DDBJ whole genome shotgun (WGS) entry which is preliminary data.</text>
</comment>
<dbReference type="InterPro" id="IPR048361">
    <property type="entry name" value="Vps52_C"/>
</dbReference>
<dbReference type="InterPro" id="IPR007258">
    <property type="entry name" value="Vps52"/>
</dbReference>
<keyword evidence="5" id="KW-0333">Golgi apparatus</keyword>
<dbReference type="GO" id="GO:0032456">
    <property type="term" value="P:endocytic recycling"/>
    <property type="evidence" value="ECO:0007669"/>
    <property type="project" value="TreeGrafter"/>
</dbReference>
<evidence type="ECO:0000259" key="6">
    <source>
        <dbReference type="Pfam" id="PF04129"/>
    </source>
</evidence>
<evidence type="ECO:0000256" key="2">
    <source>
        <dbReference type="ARBA" id="ARBA00008180"/>
    </source>
</evidence>
<dbReference type="GO" id="GO:0019905">
    <property type="term" value="F:syntaxin binding"/>
    <property type="evidence" value="ECO:0007669"/>
    <property type="project" value="TreeGrafter"/>
</dbReference>
<evidence type="ECO:0000313" key="8">
    <source>
        <dbReference type="EMBL" id="TIB07441.1"/>
    </source>
</evidence>
<organism evidence="8 9">
    <name type="scientific">Wallemia ichthyophaga</name>
    <dbReference type="NCBI Taxonomy" id="245174"/>
    <lineage>
        <taxon>Eukaryota</taxon>
        <taxon>Fungi</taxon>
        <taxon>Dikarya</taxon>
        <taxon>Basidiomycota</taxon>
        <taxon>Wallemiomycotina</taxon>
        <taxon>Wallemiomycetes</taxon>
        <taxon>Wallemiales</taxon>
        <taxon>Wallemiaceae</taxon>
        <taxon>Wallemia</taxon>
    </lineage>
</organism>
<evidence type="ECO:0000256" key="4">
    <source>
        <dbReference type="ARBA" id="ARBA00022927"/>
    </source>
</evidence>
<protein>
    <recommendedName>
        <fullName evidence="10">Vacuolar protein sorting-associated protein 52-like protein</fullName>
    </recommendedName>
</protein>
<dbReference type="PANTHER" id="PTHR14190">
    <property type="entry name" value="SUPPRESSOR OF ACTIN MUTATIONS 2/VACUOLAR PROTEIN SORTING 52"/>
    <property type="match status" value="1"/>
</dbReference>
<dbReference type="Proteomes" id="UP000306954">
    <property type="component" value="Unassembled WGS sequence"/>
</dbReference>
<evidence type="ECO:0000313" key="9">
    <source>
        <dbReference type="Proteomes" id="UP000306954"/>
    </source>
</evidence>